<sequence>MIFSHTNLKQKFTKLLLYKYFNLGKDYLVPFGPNNQLGSIMISVPVLPLWSRLSNREKIKAILKSKWLPENEVVLQMAEEIIIRDIFGTKEDFGDILYKINLLNNHRVWNFDKLSLKDKEKIKALQGLRIASGIKHRDVTSDYLRLKLLSYEPLICTLTIPMIFHIPVISIRFYLELQENYIFNSIRLSGHPLADDIIDYLYETESIQIKVAMSFHNLIILIDEIKNSKKDSQLLLEEIDAMSICDGIVNYLKASIEKTMILLALIFEIKGLGDLRTHSQKLNKLEKGLPEKAKNQFYFEFLWQQIQSVRLEQLNNIRSGINHKKGNSKLQVHSFVGKTMEDGPFLVMFQDLMEQHRKNTLILLATLALMADDLMFRLPFDEDNQPFIDELYKIGKTVFEELKLKNEGLEII</sequence>
<dbReference type="Proteomes" id="UP001597546">
    <property type="component" value="Unassembled WGS sequence"/>
</dbReference>
<evidence type="ECO:0000313" key="2">
    <source>
        <dbReference type="Proteomes" id="UP001597546"/>
    </source>
</evidence>
<reference evidence="2" key="1">
    <citation type="journal article" date="2019" name="Int. J. Syst. Evol. Microbiol.">
        <title>The Global Catalogue of Microorganisms (GCM) 10K type strain sequencing project: providing services to taxonomists for standard genome sequencing and annotation.</title>
        <authorList>
            <consortium name="The Broad Institute Genomics Platform"/>
            <consortium name="The Broad Institute Genome Sequencing Center for Infectious Disease"/>
            <person name="Wu L."/>
            <person name="Ma J."/>
        </authorList>
    </citation>
    <scope>NUCLEOTIDE SEQUENCE [LARGE SCALE GENOMIC DNA]</scope>
    <source>
        <strain evidence="2">KCTC 42456</strain>
    </source>
</reference>
<evidence type="ECO:0008006" key="3">
    <source>
        <dbReference type="Google" id="ProtNLM"/>
    </source>
</evidence>
<protein>
    <recommendedName>
        <fullName evidence="3">Apea-like HEPN domain-containing protein</fullName>
    </recommendedName>
</protein>
<proteinExistence type="predicted"/>
<dbReference type="EMBL" id="JBHULV010000044">
    <property type="protein sequence ID" value="MFD2732430.1"/>
    <property type="molecule type" value="Genomic_DNA"/>
</dbReference>
<name>A0ABW5TT75_9SPHI</name>
<comment type="caution">
    <text evidence="1">The sequence shown here is derived from an EMBL/GenBank/DDBJ whole genome shotgun (WGS) entry which is preliminary data.</text>
</comment>
<keyword evidence="2" id="KW-1185">Reference proteome</keyword>
<evidence type="ECO:0000313" key="1">
    <source>
        <dbReference type="EMBL" id="MFD2732430.1"/>
    </source>
</evidence>
<gene>
    <name evidence="1" type="ORF">ACFSSE_12035</name>
</gene>
<dbReference type="RefSeq" id="WP_379040287.1">
    <property type="nucleotide sequence ID" value="NZ_JBHSKW010000001.1"/>
</dbReference>
<accession>A0ABW5TT75</accession>
<organism evidence="1 2">
    <name type="scientific">Pedobacter alpinus</name>
    <dbReference type="NCBI Taxonomy" id="1590643"/>
    <lineage>
        <taxon>Bacteria</taxon>
        <taxon>Pseudomonadati</taxon>
        <taxon>Bacteroidota</taxon>
        <taxon>Sphingobacteriia</taxon>
        <taxon>Sphingobacteriales</taxon>
        <taxon>Sphingobacteriaceae</taxon>
        <taxon>Pedobacter</taxon>
    </lineage>
</organism>